<dbReference type="GO" id="GO:0003677">
    <property type="term" value="F:DNA binding"/>
    <property type="evidence" value="ECO:0007669"/>
    <property type="project" value="UniProtKB-KW"/>
</dbReference>
<reference evidence="3 5" key="2">
    <citation type="submission" date="2023-02" db="EMBL/GenBank/DDBJ databases">
        <title>Encephalitozoon hellem ATCC 50451 complete genome.</title>
        <authorList>
            <person name="Mascarenhas dos Santos A.C."/>
            <person name="Julian A.T."/>
            <person name="Pombert J.-F."/>
        </authorList>
    </citation>
    <scope>NUCLEOTIDE SEQUENCE [LARGE SCALE GENOMIC DNA]</scope>
    <source>
        <strain evidence="3 5">ATCC 50451</strain>
    </source>
</reference>
<evidence type="ECO:0000313" key="4">
    <source>
        <dbReference type="Proteomes" id="UP001059546"/>
    </source>
</evidence>
<reference evidence="2" key="1">
    <citation type="submission" date="2021-05" db="EMBL/GenBank/DDBJ databases">
        <title>Encephalitozoon hellem ATCC 50604 Complete Genome.</title>
        <authorList>
            <person name="Mascarenhas dos Santos A.C."/>
            <person name="Julian A.T."/>
            <person name="Pombert J.-F."/>
        </authorList>
    </citation>
    <scope>NUCLEOTIDE SEQUENCE</scope>
    <source>
        <strain evidence="2">ATCC 50604</strain>
    </source>
</reference>
<keyword evidence="5" id="KW-1185">Reference proteome</keyword>
<dbReference type="PROSITE" id="PS50090">
    <property type="entry name" value="MYB_LIKE"/>
    <property type="match status" value="1"/>
</dbReference>
<organism evidence="2 4">
    <name type="scientific">Encephalitozoon hellem</name>
    <name type="common">Microsporidian parasite</name>
    <dbReference type="NCBI Taxonomy" id="27973"/>
    <lineage>
        <taxon>Eukaryota</taxon>
        <taxon>Fungi</taxon>
        <taxon>Fungi incertae sedis</taxon>
        <taxon>Microsporidia</taxon>
        <taxon>Unikaryonidae</taxon>
        <taxon>Encephalitozoon</taxon>
    </lineage>
</organism>
<dbReference type="EMBL" id="CP075147">
    <property type="protein sequence ID" value="UTX42419.1"/>
    <property type="molecule type" value="Genomic_DNA"/>
</dbReference>
<accession>A0A9Q9C1K3</accession>
<evidence type="ECO:0000259" key="1">
    <source>
        <dbReference type="PROSITE" id="PS50090"/>
    </source>
</evidence>
<evidence type="ECO:0000313" key="5">
    <source>
        <dbReference type="Proteomes" id="UP001217963"/>
    </source>
</evidence>
<dbReference type="AlphaFoldDB" id="A0A9Q9C1K3"/>
<feature type="domain" description="Myb-like" evidence="1">
    <location>
        <begin position="113"/>
        <end position="155"/>
    </location>
</feature>
<keyword evidence="2" id="KW-0238">DNA-binding</keyword>
<dbReference type="Proteomes" id="UP001059546">
    <property type="component" value="Chromosome I"/>
</dbReference>
<evidence type="ECO:0000313" key="3">
    <source>
        <dbReference type="EMBL" id="WEL37862.1"/>
    </source>
</evidence>
<proteinExistence type="predicted"/>
<protein>
    <submittedName>
        <fullName evidence="2">DNA-binding protein Reb1</fullName>
    </submittedName>
</protein>
<sequence>MHVFRTKEEAAKHLRTKFTDAHEVKDLIEKHGIAMKRGCYNSYEAKVVDETIRGFLKEHGMEMKNLYGFFLEEELDFPIKELLVEISNALGQRTMNSIWVYVSYHYHPYIDAKWEPENEIQLLNLVRVLGFRWKEICGIMNKTSRKCISMYYRIMGFNYLYRKSFKMPEEGIPTTDEEWERLCERLRTNRRRLSHLINGYISSKLVVPFWNEYNNMALMGHVILHNHFCSVDIKIREILRLIDEGGIESPDGEIVGRERIREEISKLIPDLSGYELGIPIDLEDVFWRTIKLFVRFSSGLLRSRFIQIMKVYGIRTFRDLIEVFQSLAVDCYLYKIKDKIRDEVSKMLADKKTKRRSTKDLIARRESVPVDLATSSQNDRFR</sequence>
<dbReference type="InterPro" id="IPR001005">
    <property type="entry name" value="SANT/Myb"/>
</dbReference>
<name>A0A9Q9C1K3_ENCHE</name>
<dbReference type="EMBL" id="CP119062">
    <property type="protein sequence ID" value="WEL37862.1"/>
    <property type="molecule type" value="Genomic_DNA"/>
</dbReference>
<evidence type="ECO:0000313" key="2">
    <source>
        <dbReference type="EMBL" id="UTX42419.1"/>
    </source>
</evidence>
<dbReference type="InterPro" id="IPR009057">
    <property type="entry name" value="Homeodomain-like_sf"/>
</dbReference>
<gene>
    <name evidence="2" type="ORF">GPU96_01g01230</name>
    <name evidence="3" type="ORF">PFJ87_01g01160</name>
</gene>
<dbReference type="OrthoDB" id="2189058at2759"/>
<dbReference type="Proteomes" id="UP001217963">
    <property type="component" value="Chromosome I"/>
</dbReference>
<dbReference type="SUPFAM" id="SSF46689">
    <property type="entry name" value="Homeodomain-like"/>
    <property type="match status" value="1"/>
</dbReference>